<dbReference type="GO" id="GO:0016788">
    <property type="term" value="F:hydrolase activity, acting on ester bonds"/>
    <property type="evidence" value="ECO:0007669"/>
    <property type="project" value="InterPro"/>
</dbReference>
<evidence type="ECO:0000256" key="2">
    <source>
        <dbReference type="SAM" id="SignalP"/>
    </source>
</evidence>
<dbReference type="PANTHER" id="PTHR45642:SF110">
    <property type="entry name" value="OS02G0101400 PROTEIN"/>
    <property type="match status" value="1"/>
</dbReference>
<dbReference type="Proteomes" id="UP001151287">
    <property type="component" value="Unassembled WGS sequence"/>
</dbReference>
<dbReference type="InterPro" id="IPR001087">
    <property type="entry name" value="GDSL"/>
</dbReference>
<dbReference type="InterPro" id="IPR050592">
    <property type="entry name" value="GDSL_lipolytic_enzyme"/>
</dbReference>
<comment type="caution">
    <text evidence="3">The sequence shown here is derived from an EMBL/GenBank/DDBJ whole genome shotgun (WGS) entry which is preliminary data.</text>
</comment>
<dbReference type="CDD" id="cd01837">
    <property type="entry name" value="SGNH_plant_lipase_like"/>
    <property type="match status" value="1"/>
</dbReference>
<organism evidence="3 4">
    <name type="scientific">Rhynchospora breviuscula</name>
    <dbReference type="NCBI Taxonomy" id="2022672"/>
    <lineage>
        <taxon>Eukaryota</taxon>
        <taxon>Viridiplantae</taxon>
        <taxon>Streptophyta</taxon>
        <taxon>Embryophyta</taxon>
        <taxon>Tracheophyta</taxon>
        <taxon>Spermatophyta</taxon>
        <taxon>Magnoliopsida</taxon>
        <taxon>Liliopsida</taxon>
        <taxon>Poales</taxon>
        <taxon>Cyperaceae</taxon>
        <taxon>Cyperoideae</taxon>
        <taxon>Rhynchosporeae</taxon>
        <taxon>Rhynchospora</taxon>
    </lineage>
</organism>
<dbReference type="EMBL" id="JAMQYH010000001">
    <property type="protein sequence ID" value="KAJ1701876.1"/>
    <property type="molecule type" value="Genomic_DNA"/>
</dbReference>
<feature type="signal peptide" evidence="2">
    <location>
        <begin position="1"/>
        <end position="22"/>
    </location>
</feature>
<name>A0A9Q0HX98_9POAL</name>
<gene>
    <name evidence="3" type="ORF">LUZ63_001655</name>
</gene>
<keyword evidence="2" id="KW-0732">Signal</keyword>
<keyword evidence="4" id="KW-1185">Reference proteome</keyword>
<dbReference type="OrthoDB" id="1600564at2759"/>
<evidence type="ECO:0000313" key="4">
    <source>
        <dbReference type="Proteomes" id="UP001151287"/>
    </source>
</evidence>
<dbReference type="AlphaFoldDB" id="A0A9Q0HX98"/>
<evidence type="ECO:0008006" key="5">
    <source>
        <dbReference type="Google" id="ProtNLM"/>
    </source>
</evidence>
<dbReference type="FunFam" id="3.40.50.1110:FF:000003">
    <property type="entry name" value="GDSL esterase/lipase APG"/>
    <property type="match status" value="1"/>
</dbReference>
<evidence type="ECO:0000313" key="3">
    <source>
        <dbReference type="EMBL" id="KAJ1701876.1"/>
    </source>
</evidence>
<dbReference type="PANTHER" id="PTHR45642">
    <property type="entry name" value="GDSL ESTERASE/LIPASE EXL3"/>
    <property type="match status" value="1"/>
</dbReference>
<dbReference type="SUPFAM" id="SSF52266">
    <property type="entry name" value="SGNH hydrolase"/>
    <property type="match status" value="1"/>
</dbReference>
<proteinExistence type="inferred from homology"/>
<accession>A0A9Q0HX98</accession>
<evidence type="ECO:0000256" key="1">
    <source>
        <dbReference type="ARBA" id="ARBA00008668"/>
    </source>
</evidence>
<dbReference type="InterPro" id="IPR035669">
    <property type="entry name" value="SGNH_plant_lipase-like"/>
</dbReference>
<sequence length="366" mass="40416">MKLLRISLAFYLLLCAIQHGIAQDLIQGQSAKKTTKQLAPALITFGDSIIDPGNNNVQKTIIKCNFLPYGMDFVTHRPTGRFCNGRIPTDFLASKLGIKELLPAYFGTNLTNQDLITGVSFASGGTGFDPLTPKIASVISMPEQLEKFKEYQGKVRSILGEKKAAELFSKSVYGVIAGSDDVANTYFATPFRKSQYDSSQYADLMLRGASNFLEQLIQLGARKIAIVGVPPIGCVPSQRTLGGGILRGCAPVHNEIARLYNARLAVEVEKIKKRHQSQNIVLVFADIYDFLYDMIEHPTKYGFEVSNKGCCGTGLLEVSVLCNPLTPTVCTDVSKHVFWDSYHPTEKAYSILSDYIFQKLVTYLEN</sequence>
<dbReference type="InterPro" id="IPR036514">
    <property type="entry name" value="SGNH_hydro_sf"/>
</dbReference>
<protein>
    <recommendedName>
        <fullName evidence="5">GDSL esterase/lipase EXL3</fullName>
    </recommendedName>
</protein>
<comment type="similarity">
    <text evidence="1">Belongs to the 'GDSL' lipolytic enzyme family.</text>
</comment>
<dbReference type="Gene3D" id="3.40.50.1110">
    <property type="entry name" value="SGNH hydrolase"/>
    <property type="match status" value="1"/>
</dbReference>
<reference evidence="3" key="1">
    <citation type="journal article" date="2022" name="Cell">
        <title>Repeat-based holocentromeres influence genome architecture and karyotype evolution.</title>
        <authorList>
            <person name="Hofstatter P.G."/>
            <person name="Thangavel G."/>
            <person name="Lux T."/>
            <person name="Neumann P."/>
            <person name="Vondrak T."/>
            <person name="Novak P."/>
            <person name="Zhang M."/>
            <person name="Costa L."/>
            <person name="Castellani M."/>
            <person name="Scott A."/>
            <person name="Toegelov H."/>
            <person name="Fuchs J."/>
            <person name="Mata-Sucre Y."/>
            <person name="Dias Y."/>
            <person name="Vanzela A.L.L."/>
            <person name="Huettel B."/>
            <person name="Almeida C.C.S."/>
            <person name="Simkova H."/>
            <person name="Souza G."/>
            <person name="Pedrosa-Harand A."/>
            <person name="Macas J."/>
            <person name="Mayer K.F.X."/>
            <person name="Houben A."/>
            <person name="Marques A."/>
        </authorList>
    </citation>
    <scope>NUCLEOTIDE SEQUENCE</scope>
    <source>
        <strain evidence="3">RhyBre1mFocal</strain>
    </source>
</reference>
<feature type="chain" id="PRO_5040201104" description="GDSL esterase/lipase EXL3" evidence="2">
    <location>
        <begin position="23"/>
        <end position="366"/>
    </location>
</feature>
<dbReference type="Pfam" id="PF00657">
    <property type="entry name" value="Lipase_GDSL"/>
    <property type="match status" value="1"/>
</dbReference>